<evidence type="ECO:0000256" key="3">
    <source>
        <dbReference type="SAM" id="MobiDB-lite"/>
    </source>
</evidence>
<dbReference type="AlphaFoldDB" id="A0A919QER4"/>
<accession>A0A919QER4</accession>
<dbReference type="CDD" id="cd06558">
    <property type="entry name" value="crotonase-like"/>
    <property type="match status" value="1"/>
</dbReference>
<name>A0A919QER4_9ACTN</name>
<dbReference type="InterPro" id="IPR001753">
    <property type="entry name" value="Enoyl-CoA_hydra/iso"/>
</dbReference>
<dbReference type="SUPFAM" id="SSF52096">
    <property type="entry name" value="ClpP/crotonase"/>
    <property type="match status" value="1"/>
</dbReference>
<dbReference type="Gene3D" id="1.10.12.10">
    <property type="entry name" value="Lyase 2-enoyl-coa Hydratase, Chain A, domain 2"/>
    <property type="match status" value="1"/>
</dbReference>
<protein>
    <submittedName>
        <fullName evidence="4">Enoyl-CoA hydratase</fullName>
    </submittedName>
</protein>
<evidence type="ECO:0000256" key="2">
    <source>
        <dbReference type="RuleBase" id="RU003707"/>
    </source>
</evidence>
<dbReference type="PANTHER" id="PTHR42964:SF1">
    <property type="entry name" value="POLYKETIDE BIOSYNTHESIS ENOYL-COA HYDRATASE PKSH-RELATED"/>
    <property type="match status" value="1"/>
</dbReference>
<dbReference type="Pfam" id="PF00378">
    <property type="entry name" value="ECH_1"/>
    <property type="match status" value="1"/>
</dbReference>
<gene>
    <name evidence="4" type="primary">fadB</name>
    <name evidence="4" type="ORF">Aph01nite_61490</name>
</gene>
<dbReference type="InterPro" id="IPR018376">
    <property type="entry name" value="Enoyl-CoA_hyd/isom_CS"/>
</dbReference>
<sequence>MAYVTIQRPEVSNALDLEAHRELCGIWDEFEADDDLWVGVLTGAGERVFCAGQDLKELAARNRRGVAPSSLGSGGISGSPRLTERFRLSKPLVARVNGHAVGGGFELVLACDVAIAVDTATFALPEARLGLIAGAGGVLRLPRQVPLKTAMGHLLTGRPMSASRAYQLGLVNEVVSRDELDDCVDGWVRDLLRCSPVAVRAAKEIVHRSAHLALEEAFTLGYGWEERRRTSPDAVEGPAAFAEGRRPRWHSPAR</sequence>
<feature type="region of interest" description="Disordered" evidence="3">
    <location>
        <begin position="229"/>
        <end position="254"/>
    </location>
</feature>
<dbReference type="PROSITE" id="PS00166">
    <property type="entry name" value="ENOYL_COA_HYDRATASE"/>
    <property type="match status" value="1"/>
</dbReference>
<evidence type="ECO:0000256" key="1">
    <source>
        <dbReference type="ARBA" id="ARBA00005254"/>
    </source>
</evidence>
<reference evidence="4" key="1">
    <citation type="submission" date="2021-01" db="EMBL/GenBank/DDBJ databases">
        <title>Whole genome shotgun sequence of Acrocarpospora phusangensis NBRC 108782.</title>
        <authorList>
            <person name="Komaki H."/>
            <person name="Tamura T."/>
        </authorList>
    </citation>
    <scope>NUCLEOTIDE SEQUENCE</scope>
    <source>
        <strain evidence="4">NBRC 108782</strain>
    </source>
</reference>
<dbReference type="InterPro" id="IPR054898">
    <property type="entry name" value="EnCoAhydt_DpgD"/>
</dbReference>
<dbReference type="InterPro" id="IPR014748">
    <property type="entry name" value="Enoyl-CoA_hydra_C"/>
</dbReference>
<evidence type="ECO:0000313" key="5">
    <source>
        <dbReference type="Proteomes" id="UP000640052"/>
    </source>
</evidence>
<dbReference type="InterPro" id="IPR051683">
    <property type="entry name" value="Enoyl-CoA_Hydratase/Isomerase"/>
</dbReference>
<evidence type="ECO:0000313" key="4">
    <source>
        <dbReference type="EMBL" id="GIH27839.1"/>
    </source>
</evidence>
<dbReference type="GO" id="GO:0003824">
    <property type="term" value="F:catalytic activity"/>
    <property type="evidence" value="ECO:0007669"/>
    <property type="project" value="InterPro"/>
</dbReference>
<dbReference type="Proteomes" id="UP000640052">
    <property type="component" value="Unassembled WGS sequence"/>
</dbReference>
<keyword evidence="5" id="KW-1185">Reference proteome</keyword>
<dbReference type="EMBL" id="BOOA01000065">
    <property type="protein sequence ID" value="GIH27839.1"/>
    <property type="molecule type" value="Genomic_DNA"/>
</dbReference>
<dbReference type="PANTHER" id="PTHR42964">
    <property type="entry name" value="ENOYL-COA HYDRATASE"/>
    <property type="match status" value="1"/>
</dbReference>
<comment type="similarity">
    <text evidence="1 2">Belongs to the enoyl-CoA hydratase/isomerase family.</text>
</comment>
<organism evidence="4 5">
    <name type="scientific">Acrocarpospora phusangensis</name>
    <dbReference type="NCBI Taxonomy" id="1070424"/>
    <lineage>
        <taxon>Bacteria</taxon>
        <taxon>Bacillati</taxon>
        <taxon>Actinomycetota</taxon>
        <taxon>Actinomycetes</taxon>
        <taxon>Streptosporangiales</taxon>
        <taxon>Streptosporangiaceae</taxon>
        <taxon>Acrocarpospora</taxon>
    </lineage>
</organism>
<dbReference type="NCBIfam" id="NF042430">
    <property type="entry name" value="EnCoAhydt_DpgD"/>
    <property type="match status" value="1"/>
</dbReference>
<dbReference type="Gene3D" id="3.90.226.10">
    <property type="entry name" value="2-enoyl-CoA Hydratase, Chain A, domain 1"/>
    <property type="match status" value="1"/>
</dbReference>
<comment type="caution">
    <text evidence="4">The sequence shown here is derived from an EMBL/GenBank/DDBJ whole genome shotgun (WGS) entry which is preliminary data.</text>
</comment>
<proteinExistence type="inferred from homology"/>
<dbReference type="InterPro" id="IPR029045">
    <property type="entry name" value="ClpP/crotonase-like_dom_sf"/>
</dbReference>